<dbReference type="RefSeq" id="WP_182350299.1">
    <property type="nucleotide sequence ID" value="NZ_JAJSPM010000009.1"/>
</dbReference>
<keyword evidence="3" id="KW-1185">Reference proteome</keyword>
<dbReference type="Proteomes" id="UP001320170">
    <property type="component" value="Unassembled WGS sequence"/>
</dbReference>
<dbReference type="EMBL" id="JAJTND010000005">
    <property type="protein sequence ID" value="MCE3533645.1"/>
    <property type="molecule type" value="Genomic_DNA"/>
</dbReference>
<keyword evidence="1" id="KW-0732">Signal</keyword>
<organism evidence="2 3">
    <name type="scientific">Legionella resiliens</name>
    <dbReference type="NCBI Taxonomy" id="2905958"/>
    <lineage>
        <taxon>Bacteria</taxon>
        <taxon>Pseudomonadati</taxon>
        <taxon>Pseudomonadota</taxon>
        <taxon>Gammaproteobacteria</taxon>
        <taxon>Legionellales</taxon>
        <taxon>Legionellaceae</taxon>
        <taxon>Legionella</taxon>
    </lineage>
</organism>
<evidence type="ECO:0000256" key="1">
    <source>
        <dbReference type="SAM" id="SignalP"/>
    </source>
</evidence>
<feature type="signal peptide" evidence="1">
    <location>
        <begin position="1"/>
        <end position="20"/>
    </location>
</feature>
<reference evidence="2 3" key="1">
    <citation type="journal article" date="2024" name="Pathogens">
        <title>Characterization of a Novel Species of Legionella Isolated from a Healthcare Facility: Legionella resiliens sp. nov.</title>
        <authorList>
            <person name="Cristino S."/>
            <person name="Pascale M.R."/>
            <person name="Marino F."/>
            <person name="Derelitto C."/>
            <person name="Salaris S."/>
            <person name="Orsini M."/>
            <person name="Squarzoni S."/>
            <person name="Grottola A."/>
            <person name="Girolamini L."/>
        </authorList>
    </citation>
    <scope>NUCLEOTIDE SEQUENCE [LARGE SCALE GENOMIC DNA]</scope>
    <source>
        <strain evidence="2 3">8cVS16</strain>
    </source>
</reference>
<accession>A0ABS8X9B4</accession>
<protein>
    <submittedName>
        <fullName evidence="2">Uncharacterized protein</fullName>
    </submittedName>
</protein>
<feature type="chain" id="PRO_5045955342" evidence="1">
    <location>
        <begin position="21"/>
        <end position="128"/>
    </location>
</feature>
<gene>
    <name evidence="2" type="ORF">LXO92_14830</name>
</gene>
<evidence type="ECO:0000313" key="3">
    <source>
        <dbReference type="Proteomes" id="UP001320170"/>
    </source>
</evidence>
<name>A0ABS8X9B4_9GAMM</name>
<evidence type="ECO:0000313" key="2">
    <source>
        <dbReference type="EMBL" id="MCE3533645.1"/>
    </source>
</evidence>
<sequence length="128" mass="13976">MLRKFGLCLLYFAASLSTNAYSMESHLLQRGVTIEYELPSNDPQIFLNYLFWPVEANCKIASEDEGDEFLVVALAKKGKVNDIGLSTGESIRITVHPGENLKINADSGAKVEITNLGPHTVKAMCTAA</sequence>
<proteinExistence type="predicted"/>
<comment type="caution">
    <text evidence="2">The sequence shown here is derived from an EMBL/GenBank/DDBJ whole genome shotgun (WGS) entry which is preliminary data.</text>
</comment>